<dbReference type="OrthoDB" id="66095at2759"/>
<keyword evidence="3" id="KW-1185">Reference proteome</keyword>
<dbReference type="STRING" id="2060905.A0A2B7XGD9"/>
<dbReference type="Proteomes" id="UP000224080">
    <property type="component" value="Unassembled WGS sequence"/>
</dbReference>
<proteinExistence type="predicted"/>
<dbReference type="AlphaFoldDB" id="A0A2B7XGD9"/>
<reference evidence="2 3" key="1">
    <citation type="submission" date="2017-10" db="EMBL/GenBank/DDBJ databases">
        <title>Comparative genomics in systemic dimorphic fungi from Ajellomycetaceae.</title>
        <authorList>
            <person name="Munoz J.F."/>
            <person name="Mcewen J.G."/>
            <person name="Clay O.K."/>
            <person name="Cuomo C.A."/>
        </authorList>
    </citation>
    <scope>NUCLEOTIDE SEQUENCE [LARGE SCALE GENOMIC DNA]</scope>
    <source>
        <strain evidence="2 3">UAMH130</strain>
    </source>
</reference>
<protein>
    <submittedName>
        <fullName evidence="2">Uncharacterized protein</fullName>
    </submittedName>
</protein>
<gene>
    <name evidence="2" type="ORF">GX51_01409</name>
</gene>
<comment type="caution">
    <text evidence="2">The sequence shown here is derived from an EMBL/GenBank/DDBJ whole genome shotgun (WGS) entry which is preliminary data.</text>
</comment>
<accession>A0A2B7XGD9</accession>
<evidence type="ECO:0000313" key="2">
    <source>
        <dbReference type="EMBL" id="PGH07969.1"/>
    </source>
</evidence>
<evidence type="ECO:0000313" key="3">
    <source>
        <dbReference type="Proteomes" id="UP000224080"/>
    </source>
</evidence>
<name>A0A2B7XGD9_9EURO</name>
<sequence>MSDIIRRFMVQLSDMVVATPRETPAPPADGNPADAPNEHQSVPQNIPPYSPSPADVGQVRAMLKSTRPALPTEIADIVLDFADYSVKDLLTFNPEAPYRIASRGPGVYGLLLKGPQIRELKQSGGELRDLRIKAVRFEIASHDQGWGGEMGTQGTYNGAFSWFEATILRRNDHSGAGVEPPPDVQPPTKTYAGYSEAYRQFGWDFATDDKGEMLIWPVQKNKVATGETQTREIVWTLDGDGAEGREQTEQLLDEEDTGSGSGDGFVRTLRPGDVICLWARAIYPGWANIVEKATVEVAYSD</sequence>
<feature type="region of interest" description="Disordered" evidence="1">
    <location>
        <begin position="20"/>
        <end position="51"/>
    </location>
</feature>
<organism evidence="2 3">
    <name type="scientific">Blastomyces parvus</name>
    <dbReference type="NCBI Taxonomy" id="2060905"/>
    <lineage>
        <taxon>Eukaryota</taxon>
        <taxon>Fungi</taxon>
        <taxon>Dikarya</taxon>
        <taxon>Ascomycota</taxon>
        <taxon>Pezizomycotina</taxon>
        <taxon>Eurotiomycetes</taxon>
        <taxon>Eurotiomycetidae</taxon>
        <taxon>Onygenales</taxon>
        <taxon>Ajellomycetaceae</taxon>
        <taxon>Blastomyces</taxon>
    </lineage>
</organism>
<evidence type="ECO:0000256" key="1">
    <source>
        <dbReference type="SAM" id="MobiDB-lite"/>
    </source>
</evidence>
<dbReference type="EMBL" id="PDNC01000011">
    <property type="protein sequence ID" value="PGH07969.1"/>
    <property type="molecule type" value="Genomic_DNA"/>
</dbReference>